<dbReference type="EMBL" id="JAMTCD010000010">
    <property type="protein sequence ID" value="MCT7942038.1"/>
    <property type="molecule type" value="Genomic_DNA"/>
</dbReference>
<name>A0A9X2WMN6_9GAMM</name>
<reference evidence="1" key="1">
    <citation type="journal article" date="2023" name="Int. J. Syst. Evol. Microbiol.">
        <title>&lt;i&gt;Shewanella septentrionalis&lt;/i&gt; sp. nov. and &lt;i&gt;Shewanella holmiensis&lt;/i&gt; sp. nov., isolated from Baltic Sea water and sediments.</title>
        <authorList>
            <person name="Martin-Rodriguez A.J."/>
            <person name="Thorell K."/>
            <person name="Joffre E."/>
            <person name="Jensie-Markopoulos S."/>
            <person name="Moore E.R.B."/>
            <person name="Sjoling A."/>
        </authorList>
    </citation>
    <scope>NUCLEOTIDE SEQUENCE</scope>
    <source>
        <strain evidence="1">SP1S2-7</strain>
    </source>
</reference>
<keyword evidence="2" id="KW-1185">Reference proteome</keyword>
<sequence>MQYLILIISLIFTSVAVAETPTIKVGDVLAPISLQDQFEKPLNVTPETKVLLFSRDMDGGEIIQAALADTPDDQRPTNLVYVADISGMPSLIARFIAVPKMQDYPFTLGLDREGEITAAFPAEKGQATIIKLNELSIQSIEFAQDANTLKSQW</sequence>
<comment type="caution">
    <text evidence="1">The sequence shown here is derived from an EMBL/GenBank/DDBJ whole genome shotgun (WGS) entry which is preliminary data.</text>
</comment>
<evidence type="ECO:0008006" key="3">
    <source>
        <dbReference type="Google" id="ProtNLM"/>
    </source>
</evidence>
<protein>
    <recommendedName>
        <fullName evidence="3">FAD/FMN-containing dehydrogenase</fullName>
    </recommendedName>
</protein>
<proteinExistence type="predicted"/>
<dbReference type="Proteomes" id="UP001155546">
    <property type="component" value="Unassembled WGS sequence"/>
</dbReference>
<organism evidence="1 2">
    <name type="scientific">Shewanella holmiensis</name>
    <dbReference type="NCBI Taxonomy" id="2952222"/>
    <lineage>
        <taxon>Bacteria</taxon>
        <taxon>Pseudomonadati</taxon>
        <taxon>Pseudomonadota</taxon>
        <taxon>Gammaproteobacteria</taxon>
        <taxon>Alteromonadales</taxon>
        <taxon>Shewanellaceae</taxon>
        <taxon>Shewanella</taxon>
    </lineage>
</organism>
<evidence type="ECO:0000313" key="1">
    <source>
        <dbReference type="EMBL" id="MCT7942038.1"/>
    </source>
</evidence>
<accession>A0A9X2WMN6</accession>
<dbReference type="AlphaFoldDB" id="A0A9X2WMN6"/>
<evidence type="ECO:0000313" key="2">
    <source>
        <dbReference type="Proteomes" id="UP001155546"/>
    </source>
</evidence>
<dbReference type="RefSeq" id="WP_261298421.1">
    <property type="nucleotide sequence ID" value="NZ_JAMTCD010000010.1"/>
</dbReference>
<gene>
    <name evidence="1" type="ORF">NE535_09575</name>
</gene>